<evidence type="ECO:0000313" key="2">
    <source>
        <dbReference type="EMBL" id="EJD41341.1"/>
    </source>
</evidence>
<keyword evidence="1" id="KW-1133">Transmembrane helix</keyword>
<sequence>MAVEQAASFDIFVEDNDPRGAWDESTDRNIIAFGATYHLTSVGGAWAALTFTGSKIWYFADRPDSHTSFGVSLDGGPMEMFSSYNAALMTGQLLFYASLSPGVHMINVTNIDDGRYTGMDRFVYVVADLGPPFPDVTATHPRVLLQIATHSPTRTVRQRHSGLTAGSQAGIILLAAALAIFAVLTGASWFSTGEYGHVTPT</sequence>
<keyword evidence="1" id="KW-0812">Transmembrane</keyword>
<keyword evidence="1" id="KW-0472">Membrane</keyword>
<evidence type="ECO:0000256" key="1">
    <source>
        <dbReference type="SAM" id="Phobius"/>
    </source>
</evidence>
<dbReference type="KEGG" id="adl:AURDEDRAFT_169498"/>
<dbReference type="OrthoDB" id="3012993at2759"/>
<feature type="transmembrane region" description="Helical" evidence="1">
    <location>
        <begin position="169"/>
        <end position="190"/>
    </location>
</feature>
<dbReference type="EMBL" id="JH687793">
    <property type="protein sequence ID" value="EJD41341.1"/>
    <property type="molecule type" value="Genomic_DNA"/>
</dbReference>
<proteinExistence type="predicted"/>
<name>J0D2P5_AURST</name>
<organism evidence="2 3">
    <name type="scientific">Auricularia subglabra (strain TFB-10046 / SS5)</name>
    <name type="common">White-rot fungus</name>
    <name type="synonym">Auricularia delicata (strain TFB10046)</name>
    <dbReference type="NCBI Taxonomy" id="717982"/>
    <lineage>
        <taxon>Eukaryota</taxon>
        <taxon>Fungi</taxon>
        <taxon>Dikarya</taxon>
        <taxon>Basidiomycota</taxon>
        <taxon>Agaricomycotina</taxon>
        <taxon>Agaricomycetes</taxon>
        <taxon>Auriculariales</taxon>
        <taxon>Auriculariaceae</taxon>
        <taxon>Auricularia</taxon>
    </lineage>
</organism>
<gene>
    <name evidence="2" type="ORF">AURDEDRAFT_169498</name>
</gene>
<evidence type="ECO:0000313" key="3">
    <source>
        <dbReference type="Proteomes" id="UP000006514"/>
    </source>
</evidence>
<keyword evidence="3" id="KW-1185">Reference proteome</keyword>
<reference evidence="3" key="1">
    <citation type="journal article" date="2012" name="Science">
        <title>The Paleozoic origin of enzymatic lignin decomposition reconstructed from 31 fungal genomes.</title>
        <authorList>
            <person name="Floudas D."/>
            <person name="Binder M."/>
            <person name="Riley R."/>
            <person name="Barry K."/>
            <person name="Blanchette R.A."/>
            <person name="Henrissat B."/>
            <person name="Martinez A.T."/>
            <person name="Otillar R."/>
            <person name="Spatafora J.W."/>
            <person name="Yadav J.S."/>
            <person name="Aerts A."/>
            <person name="Benoit I."/>
            <person name="Boyd A."/>
            <person name="Carlson A."/>
            <person name="Copeland A."/>
            <person name="Coutinho P.M."/>
            <person name="de Vries R.P."/>
            <person name="Ferreira P."/>
            <person name="Findley K."/>
            <person name="Foster B."/>
            <person name="Gaskell J."/>
            <person name="Glotzer D."/>
            <person name="Gorecki P."/>
            <person name="Heitman J."/>
            <person name="Hesse C."/>
            <person name="Hori C."/>
            <person name="Igarashi K."/>
            <person name="Jurgens J.A."/>
            <person name="Kallen N."/>
            <person name="Kersten P."/>
            <person name="Kohler A."/>
            <person name="Kuees U."/>
            <person name="Kumar T.K.A."/>
            <person name="Kuo A."/>
            <person name="LaButti K."/>
            <person name="Larrondo L.F."/>
            <person name="Lindquist E."/>
            <person name="Ling A."/>
            <person name="Lombard V."/>
            <person name="Lucas S."/>
            <person name="Lundell T."/>
            <person name="Martin R."/>
            <person name="McLaughlin D.J."/>
            <person name="Morgenstern I."/>
            <person name="Morin E."/>
            <person name="Murat C."/>
            <person name="Nagy L.G."/>
            <person name="Nolan M."/>
            <person name="Ohm R.A."/>
            <person name="Patyshakuliyeva A."/>
            <person name="Rokas A."/>
            <person name="Ruiz-Duenas F.J."/>
            <person name="Sabat G."/>
            <person name="Salamov A."/>
            <person name="Samejima M."/>
            <person name="Schmutz J."/>
            <person name="Slot J.C."/>
            <person name="St John F."/>
            <person name="Stenlid J."/>
            <person name="Sun H."/>
            <person name="Sun S."/>
            <person name="Syed K."/>
            <person name="Tsang A."/>
            <person name="Wiebenga A."/>
            <person name="Young D."/>
            <person name="Pisabarro A."/>
            <person name="Eastwood D.C."/>
            <person name="Martin F."/>
            <person name="Cullen D."/>
            <person name="Grigoriev I.V."/>
            <person name="Hibbett D.S."/>
        </authorList>
    </citation>
    <scope>NUCLEOTIDE SEQUENCE [LARGE SCALE GENOMIC DNA]</scope>
    <source>
        <strain evidence="3">TFB10046</strain>
    </source>
</reference>
<accession>J0D2P5</accession>
<dbReference type="Gene3D" id="2.60.120.260">
    <property type="entry name" value="Galactose-binding domain-like"/>
    <property type="match status" value="1"/>
</dbReference>
<protein>
    <submittedName>
        <fullName evidence="2">Uncharacterized protein</fullName>
    </submittedName>
</protein>
<dbReference type="AlphaFoldDB" id="J0D2P5"/>
<dbReference type="Proteomes" id="UP000006514">
    <property type="component" value="Unassembled WGS sequence"/>
</dbReference>
<dbReference type="InParanoid" id="J0D2P5"/>